<dbReference type="InterPro" id="IPR023908">
    <property type="entry name" value="xxxLxxG_rpt"/>
</dbReference>
<dbReference type="GeneID" id="35866266"/>
<dbReference type="NCBIfam" id="TIGR03061">
    <property type="entry name" value="pip_yhgE_Nterm"/>
    <property type="match status" value="1"/>
</dbReference>
<dbReference type="STRING" id="33007.HMPREF3198_00953"/>
<evidence type="ECO:0000256" key="5">
    <source>
        <dbReference type="SAM" id="Phobius"/>
    </source>
</evidence>
<accession>A0A2I1IQA3</accession>
<reference evidence="7 8" key="1">
    <citation type="submission" date="2017-12" db="EMBL/GenBank/DDBJ databases">
        <title>Phylogenetic diversity of female urinary microbiome.</title>
        <authorList>
            <person name="Thomas-White K."/>
            <person name="Wolfe A.J."/>
        </authorList>
    </citation>
    <scope>NUCLEOTIDE SEQUENCE [LARGE SCALE GENOMIC DNA]</scope>
    <source>
        <strain evidence="7 8">UMB0402</strain>
    </source>
</reference>
<dbReference type="Proteomes" id="UP000235122">
    <property type="component" value="Unassembled WGS sequence"/>
</dbReference>
<proteinExistence type="predicted"/>
<keyword evidence="4 5" id="KW-0472">Membrane</keyword>
<dbReference type="InterPro" id="IPR017501">
    <property type="entry name" value="Phage_infect_YhgE_C"/>
</dbReference>
<dbReference type="Gene3D" id="3.40.1710.10">
    <property type="entry name" value="abc type-2 transporter like domain"/>
    <property type="match status" value="1"/>
</dbReference>
<dbReference type="GO" id="GO:0140359">
    <property type="term" value="F:ABC-type transporter activity"/>
    <property type="evidence" value="ECO:0007669"/>
    <property type="project" value="InterPro"/>
</dbReference>
<dbReference type="AlphaFoldDB" id="A0A2I1IQA3"/>
<evidence type="ECO:0000256" key="1">
    <source>
        <dbReference type="ARBA" id="ARBA00004141"/>
    </source>
</evidence>
<protein>
    <submittedName>
        <fullName evidence="7">YhgE/Pip domain-containing protein</fullName>
    </submittedName>
</protein>
<comment type="subcellular location">
    <subcellularLocation>
        <location evidence="1">Membrane</location>
        <topology evidence="1">Multi-pass membrane protein</topology>
    </subcellularLocation>
</comment>
<feature type="domain" description="ABC-2 type transporter transmembrane" evidence="6">
    <location>
        <begin position="524"/>
        <end position="751"/>
    </location>
</feature>
<feature type="transmembrane region" description="Helical" evidence="5">
    <location>
        <begin position="12"/>
        <end position="30"/>
    </location>
</feature>
<feature type="transmembrane region" description="Helical" evidence="5">
    <location>
        <begin position="648"/>
        <end position="671"/>
    </location>
</feature>
<dbReference type="PANTHER" id="PTHR43077:SF5">
    <property type="entry name" value="PHAGE INFECTION PROTEIN"/>
    <property type="match status" value="1"/>
</dbReference>
<evidence type="ECO:0000256" key="3">
    <source>
        <dbReference type="ARBA" id="ARBA00022989"/>
    </source>
</evidence>
<evidence type="ECO:0000313" key="7">
    <source>
        <dbReference type="EMBL" id="PKY73301.1"/>
    </source>
</evidence>
<dbReference type="InterPro" id="IPR017500">
    <property type="entry name" value="Phage_infect_YhgE_N"/>
</dbReference>
<keyword evidence="3 5" id="KW-1133">Transmembrane helix</keyword>
<dbReference type="NCBIfam" id="TIGR03062">
    <property type="entry name" value="pip_yhgE_Cterm"/>
    <property type="match status" value="1"/>
</dbReference>
<keyword evidence="8" id="KW-1185">Reference proteome</keyword>
<feature type="transmembrane region" description="Helical" evidence="5">
    <location>
        <begin position="736"/>
        <end position="755"/>
    </location>
</feature>
<feature type="domain" description="ABC-2 type transporter transmembrane" evidence="6">
    <location>
        <begin position="25"/>
        <end position="166"/>
    </location>
</feature>
<dbReference type="EMBL" id="PKKO01000001">
    <property type="protein sequence ID" value="PKY73301.1"/>
    <property type="molecule type" value="Genomic_DNA"/>
</dbReference>
<dbReference type="NCBIfam" id="TIGR03057">
    <property type="entry name" value="xxxLxxG_by_4"/>
    <property type="match status" value="1"/>
</dbReference>
<gene>
    <name evidence="7" type="ORF">CYJ19_01555</name>
</gene>
<evidence type="ECO:0000259" key="6">
    <source>
        <dbReference type="Pfam" id="PF12698"/>
    </source>
</evidence>
<name>A0A2I1IQA3_9ACTO</name>
<organism evidence="7 8">
    <name type="scientific">Winkia neuii</name>
    <dbReference type="NCBI Taxonomy" id="33007"/>
    <lineage>
        <taxon>Bacteria</taxon>
        <taxon>Bacillati</taxon>
        <taxon>Actinomycetota</taxon>
        <taxon>Actinomycetes</taxon>
        <taxon>Actinomycetales</taxon>
        <taxon>Actinomycetaceae</taxon>
        <taxon>Winkia</taxon>
    </lineage>
</organism>
<feature type="transmembrane region" description="Helical" evidence="5">
    <location>
        <begin position="571"/>
        <end position="594"/>
    </location>
</feature>
<feature type="transmembrane region" description="Helical" evidence="5">
    <location>
        <begin position="678"/>
        <end position="697"/>
    </location>
</feature>
<dbReference type="Pfam" id="PF12698">
    <property type="entry name" value="ABC2_membrane_3"/>
    <property type="match status" value="2"/>
</dbReference>
<comment type="caution">
    <text evidence="7">The sequence shown here is derived from an EMBL/GenBank/DDBJ whole genome shotgun (WGS) entry which is preliminary data.</text>
</comment>
<dbReference type="InterPro" id="IPR051328">
    <property type="entry name" value="T7SS_ABC-Transporter"/>
</dbReference>
<dbReference type="RefSeq" id="WP_024330662.1">
    <property type="nucleotide sequence ID" value="NZ_JASOXK010000001.1"/>
</dbReference>
<feature type="transmembrane region" description="Helical" evidence="5">
    <location>
        <begin position="615"/>
        <end position="642"/>
    </location>
</feature>
<dbReference type="GO" id="GO:0016020">
    <property type="term" value="C:membrane"/>
    <property type="evidence" value="ECO:0007669"/>
    <property type="project" value="UniProtKB-SubCell"/>
</dbReference>
<sequence>MATEKVISPRRRTLLTIVVIIGLACIPLIYSSILTGSYKDPIDKLNTIPAAIVNNDQPAQGTSGTLHIGADLTRQMLESENEQNLGWKQYGAKEAATKLESGDVYAVLTIPKDFSANVAAAQEDPKNLKPTTITFTSNDSQNYIVGKFGTGVADKIKDKLAHQITAEYLEKVNLSFTNLHKSLDTASEGAGKLSDGAGKANEGAGKLTLALGKLQGGANTLAGGNATLAGGANALSEGAGKLSGGASKSAEGADKLAAGLNQLAGKTGQIDSAGAQLNQGTKELADKSALLSQKIGELNAANTSLADNMKKLAAGSHKASEGAASLQAGAASLEAGAAELNSGLQTMGAKLDQAPFLIPKAMLVDKIGPLLDGAAQLSAGAKKLNEGATALVGDDTTGLTALATGADQALAGAQKIAEANSKLNEGGTQLSAGAAKAAEGTSKFTGSLSKATTSIGAAANGANRLADGTSQVANGASQLQSKAPLLAEGAQRAAAGADKLSSGLGQAGTGAHQLQDGTSALAQGNTQLKDSLSKGAAKVPDYTAQQARNSAENTAGPVTLDATKTNDVGPFGFGVAPYFMSLAMWVGAIAFYLMMNPLNKTLMRNKKVSALGVGVGSLGATAAISVAQALLMLAGMHFIVGLEPANRAATVGLCVLTSFTFVVINQALIAALGPSGRFIALLLIVLQLGAAGGIYPVQTAPKLFQVIHDWLPITYTVDALRAAIGGGPIPMGPTGAVLGTYIAISAIVVLVAAYFRRHGYKPTMEQVMGHR</sequence>
<dbReference type="InterPro" id="IPR013525">
    <property type="entry name" value="ABC2_TM"/>
</dbReference>
<evidence type="ECO:0000313" key="8">
    <source>
        <dbReference type="Proteomes" id="UP000235122"/>
    </source>
</evidence>
<evidence type="ECO:0000256" key="2">
    <source>
        <dbReference type="ARBA" id="ARBA00022692"/>
    </source>
</evidence>
<evidence type="ECO:0000256" key="4">
    <source>
        <dbReference type="ARBA" id="ARBA00023136"/>
    </source>
</evidence>
<dbReference type="PROSITE" id="PS51257">
    <property type="entry name" value="PROKAR_LIPOPROTEIN"/>
    <property type="match status" value="1"/>
</dbReference>
<dbReference type="PANTHER" id="PTHR43077">
    <property type="entry name" value="TRANSPORT PERMEASE YVFS-RELATED"/>
    <property type="match status" value="1"/>
</dbReference>
<keyword evidence="2 5" id="KW-0812">Transmembrane</keyword>